<gene>
    <name evidence="1" type="primary">ORF221627</name>
</gene>
<proteinExistence type="predicted"/>
<evidence type="ECO:0000313" key="1">
    <source>
        <dbReference type="EMBL" id="CEK99585.1"/>
    </source>
</evidence>
<dbReference type="EMBL" id="HACG01052714">
    <property type="protein sequence ID" value="CEK99585.1"/>
    <property type="molecule type" value="Transcribed_RNA"/>
</dbReference>
<name>A0A0B7C549_9EUPU</name>
<feature type="non-terminal residue" evidence="1">
    <location>
        <position position="109"/>
    </location>
</feature>
<dbReference type="AlphaFoldDB" id="A0A0B7C549"/>
<sequence length="109" mass="12740">FMELLSLFDTGNMLKQLNLLINAELNETLYNNTVWDDIHSTALHFIHTAENFQHEQTKMSSVYNWFSIIVNTLYSLQEKETSILMNMCNTMIPHLNNTDGFKHNKETIS</sequence>
<feature type="non-terminal residue" evidence="1">
    <location>
        <position position="1"/>
    </location>
</feature>
<reference evidence="1" key="1">
    <citation type="submission" date="2014-12" db="EMBL/GenBank/DDBJ databases">
        <title>Insight into the proteome of Arion vulgaris.</title>
        <authorList>
            <person name="Aradska J."/>
            <person name="Bulat T."/>
            <person name="Smidak R."/>
            <person name="Sarate P."/>
            <person name="Gangsoo J."/>
            <person name="Sialana F."/>
            <person name="Bilban M."/>
            <person name="Lubec G."/>
        </authorList>
    </citation>
    <scope>NUCLEOTIDE SEQUENCE</scope>
    <source>
        <tissue evidence="1">Skin</tissue>
    </source>
</reference>
<organism evidence="1">
    <name type="scientific">Arion vulgaris</name>
    <dbReference type="NCBI Taxonomy" id="1028688"/>
    <lineage>
        <taxon>Eukaryota</taxon>
        <taxon>Metazoa</taxon>
        <taxon>Spiralia</taxon>
        <taxon>Lophotrochozoa</taxon>
        <taxon>Mollusca</taxon>
        <taxon>Gastropoda</taxon>
        <taxon>Heterobranchia</taxon>
        <taxon>Euthyneura</taxon>
        <taxon>Panpulmonata</taxon>
        <taxon>Eupulmonata</taxon>
        <taxon>Stylommatophora</taxon>
        <taxon>Helicina</taxon>
        <taxon>Arionoidea</taxon>
        <taxon>Arionidae</taxon>
        <taxon>Arion</taxon>
    </lineage>
</organism>
<accession>A0A0B7C549</accession>
<protein>
    <submittedName>
        <fullName evidence="1">Uncharacterized protein</fullName>
    </submittedName>
</protein>